<dbReference type="OrthoDB" id="9800582at2"/>
<feature type="binding site" evidence="3">
    <location>
        <begin position="203"/>
        <end position="205"/>
    </location>
    <ligand>
        <name>NAD(+)</name>
        <dbReference type="ChEBI" id="CHEBI:57540"/>
    </ligand>
</feature>
<evidence type="ECO:0000256" key="1">
    <source>
        <dbReference type="ARBA" id="ARBA00022679"/>
    </source>
</evidence>
<dbReference type="STRING" id="395495.Lcho_1904"/>
<dbReference type="EMBL" id="CP001013">
    <property type="protein sequence ID" value="ACB34171.1"/>
    <property type="molecule type" value="Genomic_DNA"/>
</dbReference>
<evidence type="ECO:0000256" key="4">
    <source>
        <dbReference type="PROSITE-ProRule" id="PRU00236"/>
    </source>
</evidence>
<evidence type="ECO:0000259" key="5">
    <source>
        <dbReference type="PROSITE" id="PS50305"/>
    </source>
</evidence>
<comment type="similarity">
    <text evidence="3">Belongs to the sirtuin family. Class III subfamily.</text>
</comment>
<feature type="binding site" evidence="3">
    <location>
        <position position="247"/>
    </location>
    <ligand>
        <name>NAD(+)</name>
        <dbReference type="ChEBI" id="CHEBI:57540"/>
    </ligand>
</feature>
<evidence type="ECO:0000256" key="3">
    <source>
        <dbReference type="HAMAP-Rule" id="MF_01121"/>
    </source>
</evidence>
<keyword evidence="7" id="KW-1185">Reference proteome</keyword>
<feature type="binding site" evidence="3">
    <location>
        <position position="73"/>
    </location>
    <ligand>
        <name>substrate</name>
    </ligand>
</feature>
<dbReference type="PANTHER" id="PTHR11085:SF4">
    <property type="entry name" value="NAD-DEPENDENT PROTEIN DEACYLASE"/>
    <property type="match status" value="1"/>
</dbReference>
<dbReference type="InterPro" id="IPR003000">
    <property type="entry name" value="Sirtuin"/>
</dbReference>
<dbReference type="SUPFAM" id="SSF52467">
    <property type="entry name" value="DHS-like NAD/FAD-binding domain"/>
    <property type="match status" value="1"/>
</dbReference>
<organism evidence="6 7">
    <name type="scientific">Leptothrix cholodnii (strain ATCC 51168 / LMG 8142 / SP-6)</name>
    <name type="common">Leptothrix discophora (strain SP-6)</name>
    <dbReference type="NCBI Taxonomy" id="395495"/>
    <lineage>
        <taxon>Bacteria</taxon>
        <taxon>Pseudomonadati</taxon>
        <taxon>Pseudomonadota</taxon>
        <taxon>Betaproteobacteria</taxon>
        <taxon>Burkholderiales</taxon>
        <taxon>Sphaerotilaceae</taxon>
        <taxon>Leptothrix</taxon>
    </lineage>
</organism>
<dbReference type="NCBIfam" id="NF001753">
    <property type="entry name" value="PRK00481.1-3"/>
    <property type="match status" value="1"/>
</dbReference>
<dbReference type="RefSeq" id="WP_012346932.1">
    <property type="nucleotide sequence ID" value="NC_010524.1"/>
</dbReference>
<proteinExistence type="inferred from homology"/>
<dbReference type="InterPro" id="IPR050134">
    <property type="entry name" value="NAD-dep_sirtuin_deacylases"/>
</dbReference>
<dbReference type="CDD" id="cd01412">
    <property type="entry name" value="SIRT5_Af1_CobB"/>
    <property type="match status" value="1"/>
</dbReference>
<comment type="function">
    <text evidence="3">NAD-dependent lysine deacetylase and desuccinylase that specifically removes acetyl and succinyl groups on target proteins. Modulates the activities of several proteins which are inactive in their acylated form.</text>
</comment>
<feature type="binding site" evidence="3">
    <location>
        <position position="76"/>
    </location>
    <ligand>
        <name>substrate</name>
    </ligand>
</feature>
<dbReference type="GO" id="GO:0005737">
    <property type="term" value="C:cytoplasm"/>
    <property type="evidence" value="ECO:0007669"/>
    <property type="project" value="UniProtKB-SubCell"/>
</dbReference>
<dbReference type="GO" id="GO:0070403">
    <property type="term" value="F:NAD+ binding"/>
    <property type="evidence" value="ECO:0007669"/>
    <property type="project" value="UniProtKB-UniRule"/>
</dbReference>
<dbReference type="InterPro" id="IPR027546">
    <property type="entry name" value="Sirtuin_class_III"/>
</dbReference>
<feature type="active site" description="Proton acceptor" evidence="3">
    <location>
        <position position="126"/>
    </location>
</feature>
<keyword evidence="2 3" id="KW-0520">NAD</keyword>
<keyword evidence="3" id="KW-0963">Cytoplasm</keyword>
<comment type="catalytic activity">
    <reaction evidence="3">
        <text>N(6)-succinyl-L-lysyl-[protein] + NAD(+) + H2O = 2''-O-succinyl-ADP-D-ribose + nicotinamide + L-lysyl-[protein]</text>
        <dbReference type="Rhea" id="RHEA:47668"/>
        <dbReference type="Rhea" id="RHEA-COMP:9752"/>
        <dbReference type="Rhea" id="RHEA-COMP:11877"/>
        <dbReference type="ChEBI" id="CHEBI:15377"/>
        <dbReference type="ChEBI" id="CHEBI:17154"/>
        <dbReference type="ChEBI" id="CHEBI:29969"/>
        <dbReference type="ChEBI" id="CHEBI:57540"/>
        <dbReference type="ChEBI" id="CHEBI:87830"/>
        <dbReference type="ChEBI" id="CHEBI:87832"/>
    </reaction>
</comment>
<dbReference type="EC" id="2.3.1.286" evidence="3"/>
<comment type="caution">
    <text evidence="3 4">Lacks conserved residue(s) required for the propagation of feature annotation.</text>
</comment>
<dbReference type="Gene3D" id="3.30.1600.10">
    <property type="entry name" value="SIR2/SIRT2 'Small Domain"/>
    <property type="match status" value="1"/>
</dbReference>
<comment type="subcellular location">
    <subcellularLocation>
        <location evidence="3">Cytoplasm</location>
    </subcellularLocation>
</comment>
<feature type="domain" description="Deacetylase sirtuin-type" evidence="5">
    <location>
        <begin position="1"/>
        <end position="258"/>
    </location>
</feature>
<dbReference type="GO" id="GO:0017136">
    <property type="term" value="F:histone deacetylase activity, NAD-dependent"/>
    <property type="evidence" value="ECO:0007669"/>
    <property type="project" value="TreeGrafter"/>
</dbReference>
<feature type="binding site" evidence="3">
    <location>
        <begin position="229"/>
        <end position="231"/>
    </location>
    <ligand>
        <name>NAD(+)</name>
        <dbReference type="ChEBI" id="CHEBI:57540"/>
    </ligand>
</feature>
<name>B1Y0R3_LEPCP</name>
<comment type="domain">
    <text evidence="3">2 residues (Tyr-73 and Arg-76) present in a large hydrophobic pocket are probably involved in substrate specificity. They are important for desuccinylation activity, but dispensable for deacetylation activity.</text>
</comment>
<dbReference type="InterPro" id="IPR029035">
    <property type="entry name" value="DHS-like_NAD/FAD-binding_dom"/>
</dbReference>
<evidence type="ECO:0000313" key="6">
    <source>
        <dbReference type="EMBL" id="ACB34171.1"/>
    </source>
</evidence>
<dbReference type="Pfam" id="PF02146">
    <property type="entry name" value="SIR2"/>
    <property type="match status" value="1"/>
</dbReference>
<dbReference type="HOGENOM" id="CLU_023643_3_1_4"/>
<comment type="catalytic activity">
    <reaction evidence="3">
        <text>N(6)-acetyl-L-lysyl-[protein] + NAD(+) + H2O = 2''-O-acetyl-ADP-D-ribose + nicotinamide + L-lysyl-[protein]</text>
        <dbReference type="Rhea" id="RHEA:43636"/>
        <dbReference type="Rhea" id="RHEA-COMP:9752"/>
        <dbReference type="Rhea" id="RHEA-COMP:10731"/>
        <dbReference type="ChEBI" id="CHEBI:15377"/>
        <dbReference type="ChEBI" id="CHEBI:17154"/>
        <dbReference type="ChEBI" id="CHEBI:29969"/>
        <dbReference type="ChEBI" id="CHEBI:57540"/>
        <dbReference type="ChEBI" id="CHEBI:61930"/>
        <dbReference type="ChEBI" id="CHEBI:83767"/>
        <dbReference type="EC" id="2.3.1.286"/>
    </reaction>
</comment>
<evidence type="ECO:0000313" key="7">
    <source>
        <dbReference type="Proteomes" id="UP000001693"/>
    </source>
</evidence>
<dbReference type="PROSITE" id="PS50305">
    <property type="entry name" value="SIRTUIN"/>
    <property type="match status" value="1"/>
</dbReference>
<protein>
    <recommendedName>
        <fullName evidence="3">NAD-dependent protein deacylase</fullName>
        <ecNumber evidence="3">2.3.1.286</ecNumber>
    </recommendedName>
    <alternativeName>
        <fullName evidence="3">Regulatory protein SIR2 homolog</fullName>
    </alternativeName>
</protein>
<sequence>MSLPQSRHPLRDLRVRLRHAGRICVFSGAGMSAESGIPTFRDAQTGLWARFDPMQLASAEGFRADPAQVWDWYAMRREGVRQAQPNAGHVALAAYARRHPGRLRIVTQNVDDLHQRAGCAEVIRLHGDILADRWLDPCAHAGAADAPVCEVDPAAPDARPPRCRHCGNLLRPAVVWFGENLPYDALTAAEAAVSEADVLLVVGTSGSVWPAAGLVARARHAGAHVVIINPQATEIDEEAHLVLSATAARMLPRLFDPL</sequence>
<gene>
    <name evidence="3" type="primary">cobB</name>
    <name evidence="6" type="ordered locus">Lcho_1904</name>
</gene>
<dbReference type="eggNOG" id="COG0846">
    <property type="taxonomic scope" value="Bacteria"/>
</dbReference>
<dbReference type="Proteomes" id="UP000001693">
    <property type="component" value="Chromosome"/>
</dbReference>
<dbReference type="InterPro" id="IPR026591">
    <property type="entry name" value="Sirtuin_cat_small_dom_sf"/>
</dbReference>
<dbReference type="KEGG" id="lch:Lcho_1904"/>
<keyword evidence="1" id="KW-0808">Transferase</keyword>
<reference evidence="6 7" key="1">
    <citation type="submission" date="2008-03" db="EMBL/GenBank/DDBJ databases">
        <title>Complete sequence of Leptothrix cholodnii SP-6.</title>
        <authorList>
            <consortium name="US DOE Joint Genome Institute"/>
            <person name="Copeland A."/>
            <person name="Lucas S."/>
            <person name="Lapidus A."/>
            <person name="Glavina del Rio T."/>
            <person name="Dalin E."/>
            <person name="Tice H."/>
            <person name="Bruce D."/>
            <person name="Goodwin L."/>
            <person name="Pitluck S."/>
            <person name="Chertkov O."/>
            <person name="Brettin T."/>
            <person name="Detter J.C."/>
            <person name="Han C."/>
            <person name="Kuske C.R."/>
            <person name="Schmutz J."/>
            <person name="Larimer F."/>
            <person name="Land M."/>
            <person name="Hauser L."/>
            <person name="Kyrpides N."/>
            <person name="Lykidis A."/>
            <person name="Emerson D."/>
            <person name="Richardson P."/>
        </authorList>
    </citation>
    <scope>NUCLEOTIDE SEQUENCE [LARGE SCALE GENOMIC DNA]</scope>
    <source>
        <strain evidence="7">ATCC 51168 / LMG 8142 / SP-6</strain>
    </source>
</reference>
<accession>B1Y0R3</accession>
<dbReference type="Gene3D" id="3.40.50.1220">
    <property type="entry name" value="TPP-binding domain"/>
    <property type="match status" value="1"/>
</dbReference>
<feature type="binding site" evidence="3">
    <location>
        <begin position="108"/>
        <end position="111"/>
    </location>
    <ligand>
        <name>NAD(+)</name>
        <dbReference type="ChEBI" id="CHEBI:57540"/>
    </ligand>
</feature>
<dbReference type="GO" id="GO:0036055">
    <property type="term" value="F:protein-succinyllysine desuccinylase activity"/>
    <property type="evidence" value="ECO:0007669"/>
    <property type="project" value="UniProtKB-UniRule"/>
</dbReference>
<dbReference type="GO" id="GO:0036054">
    <property type="term" value="F:protein-malonyllysine demalonylase activity"/>
    <property type="evidence" value="ECO:0007669"/>
    <property type="project" value="InterPro"/>
</dbReference>
<evidence type="ECO:0000256" key="2">
    <source>
        <dbReference type="ARBA" id="ARBA00023027"/>
    </source>
</evidence>
<dbReference type="AlphaFoldDB" id="B1Y0R3"/>
<dbReference type="HAMAP" id="MF_01121">
    <property type="entry name" value="Sirtuin_ClassIII"/>
    <property type="match status" value="1"/>
</dbReference>
<dbReference type="InterPro" id="IPR026590">
    <property type="entry name" value="Ssirtuin_cat_dom"/>
</dbReference>
<dbReference type="PANTHER" id="PTHR11085">
    <property type="entry name" value="NAD-DEPENDENT PROTEIN DEACYLASE SIRTUIN-5, MITOCHONDRIAL-RELATED"/>
    <property type="match status" value="1"/>
</dbReference>